<proteinExistence type="inferred from homology"/>
<dbReference type="Pfam" id="PF00572">
    <property type="entry name" value="Ribosomal_L13"/>
    <property type="match status" value="1"/>
</dbReference>
<sequence>MPTVEREVIEIDGSGKIVGRLASEIATYLMGKNRPDFEPHIDRGAVVKLKNADKIVFTGKKEEQKVHFLSSNRPGGIRRLSMPKLREERPGEIIRHAVKYMLPKNRTQNDRMKRLIIVT</sequence>
<evidence type="ECO:0000256" key="1">
    <source>
        <dbReference type="ARBA" id="ARBA00006227"/>
    </source>
</evidence>
<comment type="function">
    <text evidence="4">This protein is one of the early assembly proteins of the 50S ribosomal subunit, although it is not seen to bind rRNA by itself. It is important during the early stages of 50S assembly.</text>
</comment>
<comment type="similarity">
    <text evidence="1 4">Belongs to the universal ribosomal protein uL13 family.</text>
</comment>
<dbReference type="GO" id="GO:0003735">
    <property type="term" value="F:structural constituent of ribosome"/>
    <property type="evidence" value="ECO:0007669"/>
    <property type="project" value="InterPro"/>
</dbReference>
<evidence type="ECO:0000313" key="5">
    <source>
        <dbReference type="EMBL" id="PIP60211.1"/>
    </source>
</evidence>
<gene>
    <name evidence="4" type="primary">rplM</name>
    <name evidence="5" type="ORF">COX00_04505</name>
</gene>
<dbReference type="GO" id="GO:0017148">
    <property type="term" value="P:negative regulation of translation"/>
    <property type="evidence" value="ECO:0007669"/>
    <property type="project" value="TreeGrafter"/>
</dbReference>
<dbReference type="EMBL" id="PCSZ01000077">
    <property type="protein sequence ID" value="PIP60211.1"/>
    <property type="molecule type" value="Genomic_DNA"/>
</dbReference>
<reference evidence="5 6" key="1">
    <citation type="submission" date="2017-09" db="EMBL/GenBank/DDBJ databases">
        <title>Depth-based differentiation of microbial function through sediment-hosted aquifers and enrichment of novel symbionts in the deep terrestrial subsurface.</title>
        <authorList>
            <person name="Probst A.J."/>
            <person name="Ladd B."/>
            <person name="Jarett J.K."/>
            <person name="Geller-Mcgrath D.E."/>
            <person name="Sieber C.M."/>
            <person name="Emerson J.B."/>
            <person name="Anantharaman K."/>
            <person name="Thomas B.C."/>
            <person name="Malmstrom R."/>
            <person name="Stieglmeier M."/>
            <person name="Klingl A."/>
            <person name="Woyke T."/>
            <person name="Ryan C.M."/>
            <person name="Banfield J.F."/>
        </authorList>
    </citation>
    <scope>NUCLEOTIDE SEQUENCE [LARGE SCALE GENOMIC DNA]</scope>
    <source>
        <strain evidence="5">CG22_combo_CG10-13_8_21_14_all_47_17</strain>
    </source>
</reference>
<evidence type="ECO:0000313" key="6">
    <source>
        <dbReference type="Proteomes" id="UP000231581"/>
    </source>
</evidence>
<dbReference type="InterPro" id="IPR005822">
    <property type="entry name" value="Ribosomal_uL13"/>
</dbReference>
<keyword evidence="2 4" id="KW-0689">Ribosomal protein</keyword>
<dbReference type="PANTHER" id="PTHR11545">
    <property type="entry name" value="RIBOSOMAL PROTEIN L13"/>
    <property type="match status" value="1"/>
</dbReference>
<dbReference type="SUPFAM" id="SSF52161">
    <property type="entry name" value="Ribosomal protein L13"/>
    <property type="match status" value="1"/>
</dbReference>
<evidence type="ECO:0000256" key="4">
    <source>
        <dbReference type="HAMAP-Rule" id="MF_01366"/>
    </source>
</evidence>
<dbReference type="NCBIfam" id="TIGR01066">
    <property type="entry name" value="rplM_bact"/>
    <property type="match status" value="1"/>
</dbReference>
<dbReference type="PIRSF" id="PIRSF002181">
    <property type="entry name" value="Ribosomal_L13"/>
    <property type="match status" value="1"/>
</dbReference>
<dbReference type="InterPro" id="IPR005823">
    <property type="entry name" value="Ribosomal_uL13_bac-type"/>
</dbReference>
<organism evidence="5 6">
    <name type="scientific">Candidatus Uhrbacteria bacterium CG22_combo_CG10-13_8_21_14_all_47_17</name>
    <dbReference type="NCBI Taxonomy" id="1975041"/>
    <lineage>
        <taxon>Bacteria</taxon>
        <taxon>Candidatus Uhriibacteriota</taxon>
    </lineage>
</organism>
<evidence type="ECO:0000256" key="3">
    <source>
        <dbReference type="ARBA" id="ARBA00023274"/>
    </source>
</evidence>
<dbReference type="AlphaFoldDB" id="A0A2H0BRE6"/>
<dbReference type="GO" id="GO:0022625">
    <property type="term" value="C:cytosolic large ribosomal subunit"/>
    <property type="evidence" value="ECO:0007669"/>
    <property type="project" value="TreeGrafter"/>
</dbReference>
<name>A0A2H0BRE6_9BACT</name>
<dbReference type="PANTHER" id="PTHR11545:SF2">
    <property type="entry name" value="LARGE RIBOSOMAL SUBUNIT PROTEIN UL13M"/>
    <property type="match status" value="1"/>
</dbReference>
<dbReference type="Gene3D" id="3.90.1180.10">
    <property type="entry name" value="Ribosomal protein L13"/>
    <property type="match status" value="1"/>
</dbReference>
<evidence type="ECO:0000256" key="2">
    <source>
        <dbReference type="ARBA" id="ARBA00022980"/>
    </source>
</evidence>
<dbReference type="GO" id="GO:0006412">
    <property type="term" value="P:translation"/>
    <property type="evidence" value="ECO:0007669"/>
    <property type="project" value="UniProtKB-UniRule"/>
</dbReference>
<dbReference type="InterPro" id="IPR036899">
    <property type="entry name" value="Ribosomal_uL13_sf"/>
</dbReference>
<dbReference type="GO" id="GO:0003729">
    <property type="term" value="F:mRNA binding"/>
    <property type="evidence" value="ECO:0007669"/>
    <property type="project" value="TreeGrafter"/>
</dbReference>
<keyword evidence="3 4" id="KW-0687">Ribonucleoprotein</keyword>
<accession>A0A2H0BRE6</accession>
<comment type="caution">
    <text evidence="5">The sequence shown here is derived from an EMBL/GenBank/DDBJ whole genome shotgun (WGS) entry which is preliminary data.</text>
</comment>
<dbReference type="Proteomes" id="UP000231581">
    <property type="component" value="Unassembled WGS sequence"/>
</dbReference>
<dbReference type="HAMAP" id="MF_01366">
    <property type="entry name" value="Ribosomal_uL13"/>
    <property type="match status" value="1"/>
</dbReference>
<protein>
    <recommendedName>
        <fullName evidence="4">Large ribosomal subunit protein uL13</fullName>
    </recommendedName>
</protein>
<comment type="subunit">
    <text evidence="4">Part of the 50S ribosomal subunit.</text>
</comment>